<name>A0A1D3L0C5_9EURY</name>
<gene>
    <name evidence="7" type="primary">yrbG</name>
    <name evidence="7" type="ORF">MCBB_0526</name>
</gene>
<feature type="transmembrane region" description="Helical" evidence="5">
    <location>
        <begin position="182"/>
        <end position="204"/>
    </location>
</feature>
<dbReference type="GO" id="GO:0008273">
    <property type="term" value="F:calcium, potassium:sodium antiporter activity"/>
    <property type="evidence" value="ECO:0007669"/>
    <property type="project" value="TreeGrafter"/>
</dbReference>
<dbReference type="InterPro" id="IPR044880">
    <property type="entry name" value="NCX_ion-bd_dom_sf"/>
</dbReference>
<dbReference type="Proteomes" id="UP000094707">
    <property type="component" value="Chromosome I"/>
</dbReference>
<keyword evidence="8" id="KW-1185">Reference proteome</keyword>
<feature type="transmembrane region" description="Helical" evidence="5">
    <location>
        <begin position="132"/>
        <end position="149"/>
    </location>
</feature>
<dbReference type="STRING" id="118062.MCBB_0526"/>
<feature type="transmembrane region" description="Helical" evidence="5">
    <location>
        <begin position="42"/>
        <end position="65"/>
    </location>
</feature>
<dbReference type="AlphaFoldDB" id="A0A1D3L0C5"/>
<reference evidence="7 8" key="1">
    <citation type="submission" date="2016-08" db="EMBL/GenBank/DDBJ databases">
        <authorList>
            <person name="Seilhamer J.J."/>
        </authorList>
    </citation>
    <scope>NUCLEOTIDE SEQUENCE [LARGE SCALE GENOMIC DNA]</scope>
    <source>
        <strain evidence="7">Buetzberg</strain>
    </source>
</reference>
<keyword evidence="2 5" id="KW-0812">Transmembrane</keyword>
<feature type="transmembrane region" description="Helical" evidence="5">
    <location>
        <begin position="110"/>
        <end position="126"/>
    </location>
</feature>
<evidence type="ECO:0000313" key="7">
    <source>
        <dbReference type="EMBL" id="SCG85102.1"/>
    </source>
</evidence>
<feature type="transmembrane region" description="Helical" evidence="5">
    <location>
        <begin position="216"/>
        <end position="238"/>
    </location>
</feature>
<feature type="transmembrane region" description="Helical" evidence="5">
    <location>
        <begin position="250"/>
        <end position="271"/>
    </location>
</feature>
<comment type="subcellular location">
    <subcellularLocation>
        <location evidence="1">Membrane</location>
        <topology evidence="1">Multi-pass membrane protein</topology>
    </subcellularLocation>
</comment>
<evidence type="ECO:0000256" key="4">
    <source>
        <dbReference type="ARBA" id="ARBA00023136"/>
    </source>
</evidence>
<keyword evidence="4 5" id="KW-0472">Membrane</keyword>
<evidence type="ECO:0000256" key="5">
    <source>
        <dbReference type="SAM" id="Phobius"/>
    </source>
</evidence>
<dbReference type="EMBL" id="LT607756">
    <property type="protein sequence ID" value="SCG85102.1"/>
    <property type="molecule type" value="Genomic_DNA"/>
</dbReference>
<dbReference type="GeneID" id="30411384"/>
<dbReference type="Pfam" id="PF01699">
    <property type="entry name" value="Na_Ca_ex"/>
    <property type="match status" value="2"/>
</dbReference>
<feature type="transmembrane region" description="Helical" evidence="5">
    <location>
        <begin position="305"/>
        <end position="324"/>
    </location>
</feature>
<keyword evidence="3 5" id="KW-1133">Transmembrane helix</keyword>
<feature type="transmembrane region" description="Helical" evidence="5">
    <location>
        <begin position="277"/>
        <end position="296"/>
    </location>
</feature>
<dbReference type="GO" id="GO:0006874">
    <property type="term" value="P:intracellular calcium ion homeostasis"/>
    <property type="evidence" value="ECO:0007669"/>
    <property type="project" value="TreeGrafter"/>
</dbReference>
<dbReference type="GO" id="GO:0005262">
    <property type="term" value="F:calcium channel activity"/>
    <property type="evidence" value="ECO:0007669"/>
    <property type="project" value="TreeGrafter"/>
</dbReference>
<evidence type="ECO:0000259" key="6">
    <source>
        <dbReference type="Pfam" id="PF01699"/>
    </source>
</evidence>
<dbReference type="NCBIfam" id="TIGR00367">
    <property type="entry name" value="calcium/sodium antiporter"/>
    <property type="match status" value="1"/>
</dbReference>
<proteinExistence type="predicted"/>
<dbReference type="OrthoDB" id="142185at2157"/>
<feature type="transmembrane region" description="Helical" evidence="5">
    <location>
        <begin position="71"/>
        <end position="98"/>
    </location>
</feature>
<dbReference type="Gene3D" id="1.20.1420.30">
    <property type="entry name" value="NCX, central ion-binding region"/>
    <property type="match status" value="1"/>
</dbReference>
<dbReference type="PATRIC" id="fig|129848.4.peg.529"/>
<evidence type="ECO:0000256" key="3">
    <source>
        <dbReference type="ARBA" id="ARBA00022989"/>
    </source>
</evidence>
<feature type="domain" description="Sodium/calcium exchanger membrane region" evidence="6">
    <location>
        <begin position="182"/>
        <end position="322"/>
    </location>
</feature>
<dbReference type="KEGG" id="mcub:MCBB_0526"/>
<evidence type="ECO:0000256" key="1">
    <source>
        <dbReference type="ARBA" id="ARBA00004141"/>
    </source>
</evidence>
<evidence type="ECO:0000313" key="8">
    <source>
        <dbReference type="Proteomes" id="UP000094707"/>
    </source>
</evidence>
<dbReference type="GO" id="GO:0005886">
    <property type="term" value="C:plasma membrane"/>
    <property type="evidence" value="ECO:0007669"/>
    <property type="project" value="TreeGrafter"/>
</dbReference>
<evidence type="ECO:0000256" key="2">
    <source>
        <dbReference type="ARBA" id="ARBA00022692"/>
    </source>
</evidence>
<dbReference type="PANTHER" id="PTHR10846">
    <property type="entry name" value="SODIUM/POTASSIUM/CALCIUM EXCHANGER"/>
    <property type="match status" value="1"/>
</dbReference>
<accession>A0A1D3L0C5</accession>
<feature type="transmembrane region" description="Helical" evidence="5">
    <location>
        <begin position="6"/>
        <end position="30"/>
    </location>
</feature>
<protein>
    <submittedName>
        <fullName evidence="7">Inner membrane protein YrbG</fullName>
    </submittedName>
</protein>
<dbReference type="InterPro" id="IPR004481">
    <property type="entry name" value="K/Na/Ca-exchanger"/>
</dbReference>
<organism evidence="7 8">
    <name type="scientific">Methanobacterium congolense</name>
    <dbReference type="NCBI Taxonomy" id="118062"/>
    <lineage>
        <taxon>Archaea</taxon>
        <taxon>Methanobacteriati</taxon>
        <taxon>Methanobacteriota</taxon>
        <taxon>Methanomada group</taxon>
        <taxon>Methanobacteria</taxon>
        <taxon>Methanobacteriales</taxon>
        <taxon>Methanobacteriaceae</taxon>
        <taxon>Methanobacterium</taxon>
    </lineage>
</organism>
<sequence length="326" mass="35138">MEMVVIYVLAMVVSLIIVIKMANIFIDNLVAVGEAKGISQTILGVTASAVGTSLPEFGSAIIAISSGTPDIGVGVVIGSNIWNIAGILGISAFVAGFIKAGKEELKRDGLMTLLTALILMFFMIFMTQLNAIVGIIMIITYCIYFWILIKKQKEHNNEDETKEKVENKVKNKIEHTDLKKNYILSIVGIIGLAIGCKIMVWSGVEIANVLKVPQMIVGLFALSIGTSAPELVVTLSSAMKRLHSLSMGTVLGSNVFNILIGIGVPSLFLAIPVEPLSVTFDAPVMIIVTSLLLIMAAKKKKLTRWGGLVLMLIYLVYITVRISLSV</sequence>
<feature type="domain" description="Sodium/calcium exchanger membrane region" evidence="6">
    <location>
        <begin position="7"/>
        <end position="149"/>
    </location>
</feature>
<dbReference type="InterPro" id="IPR004837">
    <property type="entry name" value="NaCa_Exmemb"/>
</dbReference>
<dbReference type="PANTHER" id="PTHR10846:SF8">
    <property type="entry name" value="INNER MEMBRANE PROTEIN YRBG"/>
    <property type="match status" value="1"/>
</dbReference>
<dbReference type="RefSeq" id="WP_071906306.1">
    <property type="nucleotide sequence ID" value="NZ_LT607756.1"/>
</dbReference>